<dbReference type="FunFam" id="3.40.50.80:FF:000021">
    <property type="entry name" value="Cytochrome b5 reductase 4"/>
    <property type="match status" value="1"/>
</dbReference>
<dbReference type="GO" id="GO:0004128">
    <property type="term" value="F:cytochrome-b5 reductase activity, acting on NAD(P)H"/>
    <property type="evidence" value="ECO:0007669"/>
    <property type="project" value="TreeGrafter"/>
</dbReference>
<evidence type="ECO:0000259" key="9">
    <source>
        <dbReference type="PROSITE" id="PS51384"/>
    </source>
</evidence>
<evidence type="ECO:0000256" key="7">
    <source>
        <dbReference type="SAM" id="MobiDB-lite"/>
    </source>
</evidence>
<dbReference type="Pfam" id="PF00175">
    <property type="entry name" value="NAD_binding_1"/>
    <property type="match status" value="1"/>
</dbReference>
<evidence type="ECO:0000313" key="10">
    <source>
        <dbReference type="EMBL" id="JAS64619.1"/>
    </source>
</evidence>
<keyword evidence="4" id="KW-0560">Oxidoreductase</keyword>
<dbReference type="GO" id="GO:0006801">
    <property type="term" value="P:superoxide metabolic process"/>
    <property type="evidence" value="ECO:0007669"/>
    <property type="project" value="TreeGrafter"/>
</dbReference>
<dbReference type="PANTHER" id="PTHR46237">
    <property type="entry name" value="CYTOCHROME B5 REDUCTASE 4 FAMILY MEMBER"/>
    <property type="match status" value="1"/>
</dbReference>
<keyword evidence="3 6" id="KW-0479">Metal-binding</keyword>
<feature type="region of interest" description="Disordered" evidence="7">
    <location>
        <begin position="126"/>
        <end position="147"/>
    </location>
</feature>
<dbReference type="Gene3D" id="3.40.50.80">
    <property type="entry name" value="Nucleotide-binding domain of ferredoxin-NADP reductase (FNR) module"/>
    <property type="match status" value="1"/>
</dbReference>
<dbReference type="CDD" id="cd06183">
    <property type="entry name" value="cyt_b5_reduct_like"/>
    <property type="match status" value="1"/>
</dbReference>
<dbReference type="FunFam" id="3.10.120.10:FF:000001">
    <property type="entry name" value="Cytochrome b5 reductase 4"/>
    <property type="match status" value="1"/>
</dbReference>
<dbReference type="PRINTS" id="PR00406">
    <property type="entry name" value="CYTB5RDTASE"/>
</dbReference>
<dbReference type="SUPFAM" id="SSF55856">
    <property type="entry name" value="Cytochrome b5-like heme/steroid binding domain"/>
    <property type="match status" value="1"/>
</dbReference>
<dbReference type="PANTHER" id="PTHR46237:SF1">
    <property type="entry name" value="CYTOCHROME B5 REDUCTASE 4"/>
    <property type="match status" value="1"/>
</dbReference>
<dbReference type="InterPro" id="IPR001199">
    <property type="entry name" value="Cyt_B5-like_heme/steroid-bd"/>
</dbReference>
<feature type="domain" description="FAD-binding FR-type" evidence="9">
    <location>
        <begin position="245"/>
        <end position="352"/>
    </location>
</feature>
<evidence type="ECO:0000256" key="2">
    <source>
        <dbReference type="ARBA" id="ARBA00022617"/>
    </source>
</evidence>
<dbReference type="InterPro" id="IPR001433">
    <property type="entry name" value="OxRdtase_FAD/NAD-bd"/>
</dbReference>
<sequence>MSSATGNPRNKVGLKPGHSLMDWIRLGNSGNDLAGTGGAYLSVTKAQLAEHNKRDDAWLSIRGKVYNVTRYMDFHPGGPEELMKGAGTDATKMFNEVHAWVNYESILQKCVVGQLTTTCDEDIEIVPSLSPPETPTKTKSGSRQNCTTVPNKPYQMDWFQQVGSISLVFYTKTCGPDVHVHLESEDLLRIKITNRVQHLRLESAVSWPCSVLVDGNGKVQIKLTKRKPGLWSRYGTMETSAGNVAEYWEVAIVNSTVITHDTRQIDFMYTQNVFNYVPVSHHVFVKANINGEDVVRPYTPVTSLAGISIPPAGCVRLLVKGYPSGTLSSWLTSQPVGTRLHLSLPMGSFNLQPLASITHLVLLAAGTGFTPMIPLITWALRSTRSKVQLIFFNKSEKDVIWQEQLDKLMTDNSRFSVEHILSEPSSQWSGKTGHINLSLLQSYLPVSSVDIPNTYYVCVCGPTSFTQLTERCLKEDLGYTTNNYYCFLGQ</sequence>
<reference evidence="10" key="1">
    <citation type="submission" date="2015-11" db="EMBL/GenBank/DDBJ databases">
        <title>De novo transcriptome assembly of four potential Pierce s Disease insect vectors from Arizona vineyards.</title>
        <authorList>
            <person name="Tassone E.E."/>
        </authorList>
    </citation>
    <scope>NUCLEOTIDE SEQUENCE</scope>
</reference>
<evidence type="ECO:0000256" key="6">
    <source>
        <dbReference type="RuleBase" id="RU362121"/>
    </source>
</evidence>
<dbReference type="GO" id="GO:0046872">
    <property type="term" value="F:metal ion binding"/>
    <property type="evidence" value="ECO:0007669"/>
    <property type="project" value="UniProtKB-UniRule"/>
</dbReference>
<feature type="domain" description="Cytochrome b5 heme-binding" evidence="8">
    <location>
        <begin position="40"/>
        <end position="116"/>
    </location>
</feature>
<dbReference type="PROSITE" id="PS00191">
    <property type="entry name" value="CYTOCHROME_B5_1"/>
    <property type="match status" value="1"/>
</dbReference>
<dbReference type="SUPFAM" id="SSF52343">
    <property type="entry name" value="Ferredoxin reductase-like, C-terminal NADP-linked domain"/>
    <property type="match status" value="1"/>
</dbReference>
<dbReference type="InterPro" id="IPR008978">
    <property type="entry name" value="HSP20-like_chaperone"/>
</dbReference>
<dbReference type="PROSITE" id="PS50255">
    <property type="entry name" value="CYTOCHROME_B5_2"/>
    <property type="match status" value="1"/>
</dbReference>
<dbReference type="SUPFAM" id="SSF63380">
    <property type="entry name" value="Riboflavin synthase domain-like"/>
    <property type="match status" value="1"/>
</dbReference>
<dbReference type="SMART" id="SM01117">
    <property type="entry name" value="Cyt-b5"/>
    <property type="match status" value="1"/>
</dbReference>
<keyword evidence="5 6" id="KW-0408">Iron</keyword>
<dbReference type="Pfam" id="PF00173">
    <property type="entry name" value="Cyt-b5"/>
    <property type="match status" value="1"/>
</dbReference>
<gene>
    <name evidence="10" type="ORF">g.9240</name>
</gene>
<organism evidence="10">
    <name type="scientific">Cuerna arida</name>
    <dbReference type="NCBI Taxonomy" id="1464854"/>
    <lineage>
        <taxon>Eukaryota</taxon>
        <taxon>Metazoa</taxon>
        <taxon>Ecdysozoa</taxon>
        <taxon>Arthropoda</taxon>
        <taxon>Hexapoda</taxon>
        <taxon>Insecta</taxon>
        <taxon>Pterygota</taxon>
        <taxon>Neoptera</taxon>
        <taxon>Paraneoptera</taxon>
        <taxon>Hemiptera</taxon>
        <taxon>Auchenorrhyncha</taxon>
        <taxon>Membracoidea</taxon>
        <taxon>Cicadellidae</taxon>
        <taxon>Cicadellinae</taxon>
        <taxon>Proconiini</taxon>
        <taxon>Cuerna</taxon>
    </lineage>
</organism>
<dbReference type="EMBL" id="GECZ01005150">
    <property type="protein sequence ID" value="JAS64619.1"/>
    <property type="molecule type" value="Transcribed_RNA"/>
</dbReference>
<evidence type="ECO:0000256" key="4">
    <source>
        <dbReference type="ARBA" id="ARBA00023002"/>
    </source>
</evidence>
<evidence type="ECO:0000259" key="8">
    <source>
        <dbReference type="PROSITE" id="PS50255"/>
    </source>
</evidence>
<dbReference type="Pfam" id="PF00970">
    <property type="entry name" value="FAD_binding_6"/>
    <property type="match status" value="1"/>
</dbReference>
<dbReference type="PRINTS" id="PR00363">
    <property type="entry name" value="CYTOCHROMEB5"/>
</dbReference>
<dbReference type="InterPro" id="IPR008333">
    <property type="entry name" value="Cbr1-like_FAD-bd_dom"/>
</dbReference>
<dbReference type="AlphaFoldDB" id="A0A1B6GQD8"/>
<dbReference type="InterPro" id="IPR017927">
    <property type="entry name" value="FAD-bd_FR_type"/>
</dbReference>
<dbReference type="Gene3D" id="3.10.120.10">
    <property type="entry name" value="Cytochrome b5-like heme/steroid binding domain"/>
    <property type="match status" value="1"/>
</dbReference>
<accession>A0A1B6GQD8</accession>
<keyword evidence="2 6" id="KW-0349">Heme</keyword>
<dbReference type="PROSITE" id="PS51384">
    <property type="entry name" value="FAD_FR"/>
    <property type="match status" value="1"/>
</dbReference>
<comment type="similarity">
    <text evidence="1">Belongs to the flavoprotein pyridine nucleotide cytochrome reductase family.</text>
</comment>
<name>A0A1B6GQD8_9HEMI</name>
<dbReference type="InterPro" id="IPR036400">
    <property type="entry name" value="Cyt_B5-like_heme/steroid_sf"/>
</dbReference>
<dbReference type="GO" id="GO:0005783">
    <property type="term" value="C:endoplasmic reticulum"/>
    <property type="evidence" value="ECO:0007669"/>
    <property type="project" value="TreeGrafter"/>
</dbReference>
<dbReference type="InterPro" id="IPR018506">
    <property type="entry name" value="Cyt_B5_heme-BS"/>
</dbReference>
<dbReference type="InterPro" id="IPR017938">
    <property type="entry name" value="Riboflavin_synthase-like_b-brl"/>
</dbReference>
<proteinExistence type="inferred from homology"/>
<dbReference type="InterPro" id="IPR039261">
    <property type="entry name" value="FNR_nucleotide-bd"/>
</dbReference>
<feature type="compositionally biased region" description="Polar residues" evidence="7">
    <location>
        <begin position="135"/>
        <end position="147"/>
    </location>
</feature>
<dbReference type="InterPro" id="IPR051872">
    <property type="entry name" value="Cytochrome_b5/Flavoprotein_Rdt"/>
</dbReference>
<dbReference type="Gene3D" id="2.40.30.10">
    <property type="entry name" value="Translation factors"/>
    <property type="match status" value="1"/>
</dbReference>
<comment type="similarity">
    <text evidence="6">Belongs to the cytochrome b5 family.</text>
</comment>
<evidence type="ECO:0000256" key="5">
    <source>
        <dbReference type="ARBA" id="ARBA00023004"/>
    </source>
</evidence>
<dbReference type="GO" id="GO:0020037">
    <property type="term" value="F:heme binding"/>
    <property type="evidence" value="ECO:0007669"/>
    <property type="project" value="UniProtKB-UniRule"/>
</dbReference>
<protein>
    <submittedName>
        <fullName evidence="10">Uncharacterized protein</fullName>
    </submittedName>
</protein>
<dbReference type="SUPFAM" id="SSF49764">
    <property type="entry name" value="HSP20-like chaperones"/>
    <property type="match status" value="1"/>
</dbReference>
<evidence type="ECO:0000256" key="3">
    <source>
        <dbReference type="ARBA" id="ARBA00022723"/>
    </source>
</evidence>
<evidence type="ECO:0000256" key="1">
    <source>
        <dbReference type="ARBA" id="ARBA00006105"/>
    </source>
</evidence>